<sequence length="62" mass="6637">MKIIRTVSEPASQPASQSVSQSVSHAISKVILQCHTHGDDDDGGGRDIDISKMLNLYASVIE</sequence>
<comment type="caution">
    <text evidence="2">The sequence shown here is derived from an EMBL/GenBank/DDBJ whole genome shotgun (WGS) entry which is preliminary data.</text>
</comment>
<feature type="compositionally biased region" description="Low complexity" evidence="1">
    <location>
        <begin position="7"/>
        <end position="20"/>
    </location>
</feature>
<accession>A0A0V1GXZ4</accession>
<evidence type="ECO:0000313" key="2">
    <source>
        <dbReference type="EMBL" id="KRZ02885.1"/>
    </source>
</evidence>
<organism evidence="2 3">
    <name type="scientific">Trichinella zimbabwensis</name>
    <dbReference type="NCBI Taxonomy" id="268475"/>
    <lineage>
        <taxon>Eukaryota</taxon>
        <taxon>Metazoa</taxon>
        <taxon>Ecdysozoa</taxon>
        <taxon>Nematoda</taxon>
        <taxon>Enoplea</taxon>
        <taxon>Dorylaimia</taxon>
        <taxon>Trichinellida</taxon>
        <taxon>Trichinellidae</taxon>
        <taxon>Trichinella</taxon>
    </lineage>
</organism>
<keyword evidence="3" id="KW-1185">Reference proteome</keyword>
<protein>
    <submittedName>
        <fullName evidence="2">Uncharacterized protein</fullName>
    </submittedName>
</protein>
<dbReference type="AlphaFoldDB" id="A0A0V1GXZ4"/>
<dbReference type="EMBL" id="JYDP01000213">
    <property type="protein sequence ID" value="KRZ02885.1"/>
    <property type="molecule type" value="Genomic_DNA"/>
</dbReference>
<reference evidence="2 3" key="1">
    <citation type="submission" date="2015-01" db="EMBL/GenBank/DDBJ databases">
        <title>Evolution of Trichinella species and genotypes.</title>
        <authorList>
            <person name="Korhonen P.K."/>
            <person name="Edoardo P."/>
            <person name="Giuseppe L.R."/>
            <person name="Gasser R.B."/>
        </authorList>
    </citation>
    <scope>NUCLEOTIDE SEQUENCE [LARGE SCALE GENOMIC DNA]</scope>
    <source>
        <strain evidence="2">ISS1029</strain>
    </source>
</reference>
<proteinExistence type="predicted"/>
<feature type="region of interest" description="Disordered" evidence="1">
    <location>
        <begin position="1"/>
        <end position="20"/>
    </location>
</feature>
<dbReference type="Proteomes" id="UP000055024">
    <property type="component" value="Unassembled WGS sequence"/>
</dbReference>
<evidence type="ECO:0000256" key="1">
    <source>
        <dbReference type="SAM" id="MobiDB-lite"/>
    </source>
</evidence>
<evidence type="ECO:0000313" key="3">
    <source>
        <dbReference type="Proteomes" id="UP000055024"/>
    </source>
</evidence>
<gene>
    <name evidence="2" type="ORF">T11_17655</name>
</gene>
<name>A0A0V1GXZ4_9BILA</name>